<feature type="compositionally biased region" description="Basic and acidic residues" evidence="1">
    <location>
        <begin position="15"/>
        <end position="33"/>
    </location>
</feature>
<dbReference type="AlphaFoldDB" id="A0A1G7RTM4"/>
<dbReference type="EMBL" id="FNBH01000003">
    <property type="protein sequence ID" value="SDG14123.1"/>
    <property type="molecule type" value="Genomic_DNA"/>
</dbReference>
<protein>
    <submittedName>
        <fullName evidence="2">Uncharacterized protein</fullName>
    </submittedName>
</protein>
<evidence type="ECO:0000313" key="2">
    <source>
        <dbReference type="EMBL" id="SDG14123.1"/>
    </source>
</evidence>
<dbReference type="Proteomes" id="UP000199203">
    <property type="component" value="Unassembled WGS sequence"/>
</dbReference>
<dbReference type="STRING" id="454006.SAMN05421825_2776"/>
<proteinExistence type="predicted"/>
<organism evidence="2 3">
    <name type="scientific">Epilithonimonas hungarica</name>
    <dbReference type="NCBI Taxonomy" id="454006"/>
    <lineage>
        <taxon>Bacteria</taxon>
        <taxon>Pseudomonadati</taxon>
        <taxon>Bacteroidota</taxon>
        <taxon>Flavobacteriia</taxon>
        <taxon>Flavobacteriales</taxon>
        <taxon>Weeksellaceae</taxon>
        <taxon>Chryseobacterium group</taxon>
        <taxon>Epilithonimonas</taxon>
    </lineage>
</organism>
<keyword evidence="3" id="KW-1185">Reference proteome</keyword>
<evidence type="ECO:0000313" key="3">
    <source>
        <dbReference type="Proteomes" id="UP000199203"/>
    </source>
</evidence>
<name>A0A1G7RTM4_9FLAO</name>
<reference evidence="3" key="1">
    <citation type="submission" date="2016-10" db="EMBL/GenBank/DDBJ databases">
        <authorList>
            <person name="Varghese N."/>
            <person name="Submissions S."/>
        </authorList>
    </citation>
    <scope>NUCLEOTIDE SEQUENCE [LARGE SCALE GENOMIC DNA]</scope>
    <source>
        <strain evidence="3">DSM 19684</strain>
    </source>
</reference>
<dbReference type="RefSeq" id="WP_221405584.1">
    <property type="nucleotide sequence ID" value="NZ_FNBH01000003.1"/>
</dbReference>
<feature type="region of interest" description="Disordered" evidence="1">
    <location>
        <begin position="14"/>
        <end position="33"/>
    </location>
</feature>
<sequence length="33" mass="3849">MTINLQKGQKIDISLIKDRDQGHNREMHGEQTN</sequence>
<gene>
    <name evidence="2" type="ORF">SAMN05421825_2776</name>
</gene>
<accession>A0A1G7RTM4</accession>
<evidence type="ECO:0000256" key="1">
    <source>
        <dbReference type="SAM" id="MobiDB-lite"/>
    </source>
</evidence>